<evidence type="ECO:0000256" key="10">
    <source>
        <dbReference type="PROSITE-ProRule" id="PRU00284"/>
    </source>
</evidence>
<evidence type="ECO:0000256" key="9">
    <source>
        <dbReference type="ARBA" id="ARBA00029447"/>
    </source>
</evidence>
<keyword evidence="2" id="KW-1003">Cell membrane</keyword>
<dbReference type="GO" id="GO:0007165">
    <property type="term" value="P:signal transduction"/>
    <property type="evidence" value="ECO:0007669"/>
    <property type="project" value="UniProtKB-KW"/>
</dbReference>
<evidence type="ECO:0000256" key="2">
    <source>
        <dbReference type="ARBA" id="ARBA00022475"/>
    </source>
</evidence>
<dbReference type="Proteomes" id="UP000245624">
    <property type="component" value="Unassembled WGS sequence"/>
</dbReference>
<evidence type="ECO:0000256" key="4">
    <source>
        <dbReference type="ARBA" id="ARBA00022500"/>
    </source>
</evidence>
<feature type="coiled-coil region" evidence="11">
    <location>
        <begin position="349"/>
        <end position="376"/>
    </location>
</feature>
<dbReference type="GO" id="GO:0005886">
    <property type="term" value="C:plasma membrane"/>
    <property type="evidence" value="ECO:0007669"/>
    <property type="project" value="UniProtKB-SubCell"/>
</dbReference>
<dbReference type="PROSITE" id="PS50885">
    <property type="entry name" value="HAMP"/>
    <property type="match status" value="1"/>
</dbReference>
<dbReference type="InterPro" id="IPR004090">
    <property type="entry name" value="Chemotax_Me-accpt_rcpt"/>
</dbReference>
<evidence type="ECO:0000256" key="8">
    <source>
        <dbReference type="ARBA" id="ARBA00023224"/>
    </source>
</evidence>
<proteinExistence type="inferred from homology"/>
<organism evidence="15 16">
    <name type="scientific">Gracilibacillus dipsosauri</name>
    <dbReference type="NCBI Taxonomy" id="178340"/>
    <lineage>
        <taxon>Bacteria</taxon>
        <taxon>Bacillati</taxon>
        <taxon>Bacillota</taxon>
        <taxon>Bacilli</taxon>
        <taxon>Bacillales</taxon>
        <taxon>Bacillaceae</taxon>
        <taxon>Gracilibacillus</taxon>
    </lineage>
</organism>
<dbReference type="AlphaFoldDB" id="A0A317KV75"/>
<accession>A0A317KV75</accession>
<dbReference type="Pfam" id="PF00672">
    <property type="entry name" value="HAMP"/>
    <property type="match status" value="1"/>
</dbReference>
<evidence type="ECO:0000313" key="16">
    <source>
        <dbReference type="Proteomes" id="UP000245624"/>
    </source>
</evidence>
<dbReference type="InterPro" id="IPR003660">
    <property type="entry name" value="HAMP_dom"/>
</dbReference>
<dbReference type="SUPFAM" id="SSF58104">
    <property type="entry name" value="Methyl-accepting chemotaxis protein (MCP) signaling domain"/>
    <property type="match status" value="1"/>
</dbReference>
<dbReference type="FunFam" id="1.10.287.950:FF:000001">
    <property type="entry name" value="Methyl-accepting chemotaxis sensory transducer"/>
    <property type="match status" value="1"/>
</dbReference>
<protein>
    <submittedName>
        <fullName evidence="15">Methyl-accepting chemotaxis protein</fullName>
    </submittedName>
</protein>
<feature type="domain" description="HAMP" evidence="14">
    <location>
        <begin position="305"/>
        <end position="357"/>
    </location>
</feature>
<dbReference type="PANTHER" id="PTHR32089:SF114">
    <property type="entry name" value="METHYL-ACCEPTING CHEMOTAXIS PROTEIN MCPB"/>
    <property type="match status" value="1"/>
</dbReference>
<dbReference type="Gene3D" id="1.10.287.950">
    <property type="entry name" value="Methyl-accepting chemotaxis protein"/>
    <property type="match status" value="1"/>
</dbReference>
<keyword evidence="4" id="KW-0145">Chemotaxis</keyword>
<evidence type="ECO:0000256" key="12">
    <source>
        <dbReference type="SAM" id="Phobius"/>
    </source>
</evidence>
<dbReference type="RefSeq" id="WP_109985297.1">
    <property type="nucleotide sequence ID" value="NZ_QGTD01000018.1"/>
</dbReference>
<keyword evidence="5 12" id="KW-0812">Transmembrane</keyword>
<dbReference type="CDD" id="cd06225">
    <property type="entry name" value="HAMP"/>
    <property type="match status" value="1"/>
</dbReference>
<keyword evidence="16" id="KW-1185">Reference proteome</keyword>
<evidence type="ECO:0000256" key="6">
    <source>
        <dbReference type="ARBA" id="ARBA00022989"/>
    </source>
</evidence>
<evidence type="ECO:0000259" key="13">
    <source>
        <dbReference type="PROSITE" id="PS50111"/>
    </source>
</evidence>
<dbReference type="PRINTS" id="PR00260">
    <property type="entry name" value="CHEMTRNSDUCR"/>
</dbReference>
<dbReference type="PANTHER" id="PTHR32089">
    <property type="entry name" value="METHYL-ACCEPTING CHEMOTAXIS PROTEIN MCPB"/>
    <property type="match status" value="1"/>
</dbReference>
<feature type="domain" description="Methyl-accepting transducer" evidence="13">
    <location>
        <begin position="376"/>
        <end position="612"/>
    </location>
</feature>
<dbReference type="CDD" id="cd11386">
    <property type="entry name" value="MCP_signal"/>
    <property type="match status" value="1"/>
</dbReference>
<evidence type="ECO:0000256" key="5">
    <source>
        <dbReference type="ARBA" id="ARBA00022692"/>
    </source>
</evidence>
<dbReference type="GO" id="GO:0004888">
    <property type="term" value="F:transmembrane signaling receptor activity"/>
    <property type="evidence" value="ECO:0007669"/>
    <property type="project" value="InterPro"/>
</dbReference>
<dbReference type="Pfam" id="PF00015">
    <property type="entry name" value="MCPsignal"/>
    <property type="match status" value="1"/>
</dbReference>
<dbReference type="CDD" id="cd12912">
    <property type="entry name" value="PDC2_MCP_like"/>
    <property type="match status" value="1"/>
</dbReference>
<dbReference type="InterPro" id="IPR004089">
    <property type="entry name" value="MCPsignal_dom"/>
</dbReference>
<comment type="caution">
    <text evidence="15">The sequence shown here is derived from an EMBL/GenBank/DDBJ whole genome shotgun (WGS) entry which is preliminary data.</text>
</comment>
<comment type="subcellular location">
    <subcellularLocation>
        <location evidence="1">Cell membrane</location>
        <topology evidence="1">Multi-pass membrane protein</topology>
    </subcellularLocation>
</comment>
<keyword evidence="3" id="KW-0488">Methylation</keyword>
<keyword evidence="11" id="KW-0175">Coiled coil</keyword>
<dbReference type="GO" id="GO:0006935">
    <property type="term" value="P:chemotaxis"/>
    <property type="evidence" value="ECO:0007669"/>
    <property type="project" value="UniProtKB-KW"/>
</dbReference>
<evidence type="ECO:0000313" key="15">
    <source>
        <dbReference type="EMBL" id="PWU67203.1"/>
    </source>
</evidence>
<evidence type="ECO:0000256" key="3">
    <source>
        <dbReference type="ARBA" id="ARBA00022481"/>
    </source>
</evidence>
<reference evidence="15 16" key="1">
    <citation type="submission" date="2018-05" db="EMBL/GenBank/DDBJ databases">
        <title>Genomic analysis of Gracilibacillus dipsosauri DD1 reveals novel features of a salt-tolerant amylase.</title>
        <authorList>
            <person name="Deutch C.E."/>
            <person name="Yang S."/>
        </authorList>
    </citation>
    <scope>NUCLEOTIDE SEQUENCE [LARGE SCALE GENOMIC DNA]</scope>
    <source>
        <strain evidence="15 16">DD1</strain>
    </source>
</reference>
<dbReference type="SUPFAM" id="SSF103190">
    <property type="entry name" value="Sensory domain-like"/>
    <property type="match status" value="1"/>
</dbReference>
<dbReference type="EMBL" id="QGTD01000018">
    <property type="protein sequence ID" value="PWU67203.1"/>
    <property type="molecule type" value="Genomic_DNA"/>
</dbReference>
<dbReference type="Gene3D" id="3.30.450.20">
    <property type="entry name" value="PAS domain"/>
    <property type="match status" value="2"/>
</dbReference>
<evidence type="ECO:0000256" key="7">
    <source>
        <dbReference type="ARBA" id="ARBA00023136"/>
    </source>
</evidence>
<dbReference type="PROSITE" id="PS50111">
    <property type="entry name" value="CHEMOTAXIS_TRANSDUC_2"/>
    <property type="match status" value="1"/>
</dbReference>
<feature type="transmembrane region" description="Helical" evidence="12">
    <location>
        <begin position="281"/>
        <end position="304"/>
    </location>
</feature>
<keyword evidence="6 12" id="KW-1133">Transmembrane helix</keyword>
<dbReference type="Gene3D" id="6.10.340.10">
    <property type="match status" value="1"/>
</dbReference>
<dbReference type="SMART" id="SM00304">
    <property type="entry name" value="HAMP"/>
    <property type="match status" value="1"/>
</dbReference>
<evidence type="ECO:0000256" key="11">
    <source>
        <dbReference type="SAM" id="Coils"/>
    </source>
</evidence>
<dbReference type="Pfam" id="PF02743">
    <property type="entry name" value="dCache_1"/>
    <property type="match status" value="1"/>
</dbReference>
<comment type="similarity">
    <text evidence="9">Belongs to the methyl-accepting chemotaxis (MCP) protein family.</text>
</comment>
<dbReference type="InterPro" id="IPR033479">
    <property type="entry name" value="dCache_1"/>
</dbReference>
<dbReference type="OrthoDB" id="9760371at2"/>
<keyword evidence="8 10" id="KW-0807">Transducer</keyword>
<gene>
    <name evidence="15" type="ORF">DLJ74_16655</name>
</gene>
<evidence type="ECO:0000256" key="1">
    <source>
        <dbReference type="ARBA" id="ARBA00004651"/>
    </source>
</evidence>
<name>A0A317KV75_9BACI</name>
<sequence length="663" mass="72794">MKKKKKMKLNLSLRNKLIASFVLILLVPSLCISLFSYQSAKDKTEKTLMASAQKNVSIVEDTISEFISAQMESVEYLSNTIQPENIEQDKDAQTRNILDTIQSAKEDVAEQHYVGTVTGEFMNAPTSFQNPPGYDPRERPWYKQAMENKDQIIITDPYISNSSGEVVVTIAKTTPNNQGVVAMNLELESLAKIISSVTVGNEGYLFLLDGTSHVISHPTLDAGAEAEGDFYQNLYTSDSGQFDYVMDGDKKKMAFATNELTGWKISGTMLYSEVDQEVRPIFNTTITVITISIVISGFIVFFIIRSIIMPINRLVKASDQISQGDLSVEISMEGNSELGQLAQSFNRMRKHLNQLIKDIRDKANNLSNSSDELNASTEQNTTATEQISTSIQDIVVGMDNQSSGISTSEKTAEEMVVSIQDIATSSNEVSTTSNRTMDAVKEGNKAIETTLTQMESIKKNTLQLSNRIEGLGNLSQQISNIIDVITNISEQTNLLALNAAIEAARAGEHGKGFAVVADEVRNLAEESSHSAEQIKEMIGKIQNETTQTVESMNTTNKQVEKGMEVANNAGESFTDITGYVDTITAQIKNVVSKVEAISDGAEEFTQAFKKISDIAENTTAETQNVSAATEQQLASMEEISNFATSLTEIARELEQTVEQFKLS</sequence>
<evidence type="ECO:0000259" key="14">
    <source>
        <dbReference type="PROSITE" id="PS50885"/>
    </source>
</evidence>
<dbReference type="InterPro" id="IPR029151">
    <property type="entry name" value="Sensor-like_sf"/>
</dbReference>
<dbReference type="SMART" id="SM00283">
    <property type="entry name" value="MA"/>
    <property type="match status" value="1"/>
</dbReference>
<keyword evidence="7 12" id="KW-0472">Membrane</keyword>